<evidence type="ECO:0000256" key="2">
    <source>
        <dbReference type="ARBA" id="ARBA00009765"/>
    </source>
</evidence>
<dbReference type="InterPro" id="IPR050829">
    <property type="entry name" value="CorA_MIT"/>
</dbReference>
<evidence type="ECO:0000256" key="1">
    <source>
        <dbReference type="ARBA" id="ARBA00004141"/>
    </source>
</evidence>
<dbReference type="InterPro" id="IPR045863">
    <property type="entry name" value="CorA_TM1_TM2"/>
</dbReference>
<keyword evidence="6 11" id="KW-0812">Transmembrane</keyword>
<reference evidence="12" key="1">
    <citation type="submission" date="2018-07" db="EMBL/GenBank/DDBJ databases">
        <authorList>
            <person name="Quirk P.G."/>
            <person name="Krulwich T.A."/>
        </authorList>
    </citation>
    <scope>NUCLEOTIDE SEQUENCE</scope>
</reference>
<dbReference type="SUPFAM" id="SSF143865">
    <property type="entry name" value="CorA soluble domain-like"/>
    <property type="match status" value="1"/>
</dbReference>
<feature type="transmembrane region" description="Helical" evidence="11">
    <location>
        <begin position="298"/>
        <end position="318"/>
    </location>
</feature>
<sequence length="324" mass="35964">MLTVYSLSEGAIAAQCVLAETTLPERPLWVDLKEPTAAEEALVEAALAVDVPTPEEMREIETSSRLYREGAALVMTASILFNVETPVPETRAITFILVNGSLITVRYAEPQPFRIFPVWLQTRPELSASAEMTLVGLLDAIIDRLADALEMVDGTAGQLSKAVFAPLGKEIPRARDYRRQLEEIGLNSIRCSKVDESLVGLSRLLTFLDANLRQTGNKEVRLRIKDLQRDALSLSAYVERLSEKLQLLLDATLGMINIRQNAIMQVFSVVAVVFMPPTLIASIYGMNFEVMPELSWPWGYPAALGCIVVSAILPYLLFKRRGWL</sequence>
<dbReference type="GO" id="GO:0016020">
    <property type="term" value="C:membrane"/>
    <property type="evidence" value="ECO:0007669"/>
    <property type="project" value="UniProtKB-SubCell"/>
</dbReference>
<proteinExistence type="inferred from homology"/>
<dbReference type="GO" id="GO:0015095">
    <property type="term" value="F:magnesium ion transmembrane transporter activity"/>
    <property type="evidence" value="ECO:0007669"/>
    <property type="project" value="TreeGrafter"/>
</dbReference>
<evidence type="ECO:0000256" key="5">
    <source>
        <dbReference type="ARBA" id="ARBA00022519"/>
    </source>
</evidence>
<evidence type="ECO:0000256" key="9">
    <source>
        <dbReference type="ARBA" id="ARBA00023065"/>
    </source>
</evidence>
<name>A0A380TMD5_9ZZZZ</name>
<dbReference type="PANTHER" id="PTHR47685">
    <property type="entry name" value="MAGNESIUM TRANSPORT PROTEIN CORA"/>
    <property type="match status" value="1"/>
</dbReference>
<evidence type="ECO:0000256" key="3">
    <source>
        <dbReference type="ARBA" id="ARBA00022448"/>
    </source>
</evidence>
<gene>
    <name evidence="12" type="primary">corA</name>
    <name evidence="12" type="ORF">DF3PB_960008</name>
</gene>
<dbReference type="AlphaFoldDB" id="A0A380TMD5"/>
<comment type="subcellular location">
    <subcellularLocation>
        <location evidence="1">Membrane</location>
        <topology evidence="1">Multi-pass membrane protein</topology>
    </subcellularLocation>
</comment>
<dbReference type="FunFam" id="1.20.58.340:FF:000001">
    <property type="entry name" value="Magnesium transport protein CorA"/>
    <property type="match status" value="1"/>
</dbReference>
<dbReference type="SUPFAM" id="SSF144083">
    <property type="entry name" value="Magnesium transport protein CorA, transmembrane region"/>
    <property type="match status" value="1"/>
</dbReference>
<keyword evidence="10 11" id="KW-0472">Membrane</keyword>
<dbReference type="Gene3D" id="1.20.58.340">
    <property type="entry name" value="Magnesium transport protein CorA, transmembrane region"/>
    <property type="match status" value="2"/>
</dbReference>
<evidence type="ECO:0000256" key="6">
    <source>
        <dbReference type="ARBA" id="ARBA00022692"/>
    </source>
</evidence>
<evidence type="ECO:0000256" key="4">
    <source>
        <dbReference type="ARBA" id="ARBA00022475"/>
    </source>
</evidence>
<dbReference type="EMBL" id="UIDG01000652">
    <property type="protein sequence ID" value="SUS08931.1"/>
    <property type="molecule type" value="Genomic_DNA"/>
</dbReference>
<evidence type="ECO:0000256" key="11">
    <source>
        <dbReference type="SAM" id="Phobius"/>
    </source>
</evidence>
<dbReference type="PANTHER" id="PTHR47685:SF1">
    <property type="entry name" value="MAGNESIUM TRANSPORT PROTEIN CORA"/>
    <property type="match status" value="1"/>
</dbReference>
<comment type="similarity">
    <text evidence="2">Belongs to the CorA metal ion transporter (MIT) (TC 1.A.35) family.</text>
</comment>
<dbReference type="GO" id="GO:0015087">
    <property type="term" value="F:cobalt ion transmembrane transporter activity"/>
    <property type="evidence" value="ECO:0007669"/>
    <property type="project" value="TreeGrafter"/>
</dbReference>
<dbReference type="InterPro" id="IPR045861">
    <property type="entry name" value="CorA_cytoplasmic_dom"/>
</dbReference>
<dbReference type="CDD" id="cd12837">
    <property type="entry name" value="EcCorA-like_u1"/>
    <property type="match status" value="1"/>
</dbReference>
<dbReference type="Pfam" id="PF01544">
    <property type="entry name" value="CorA"/>
    <property type="match status" value="1"/>
</dbReference>
<keyword evidence="3" id="KW-0813">Transport</keyword>
<keyword evidence="8 11" id="KW-1133">Transmembrane helix</keyword>
<dbReference type="InterPro" id="IPR002523">
    <property type="entry name" value="MgTranspt_CorA/ZnTranspt_ZntB"/>
</dbReference>
<dbReference type="GO" id="GO:0015099">
    <property type="term" value="F:nickel cation transmembrane transporter activity"/>
    <property type="evidence" value="ECO:0007669"/>
    <property type="project" value="TreeGrafter"/>
</dbReference>
<evidence type="ECO:0000256" key="7">
    <source>
        <dbReference type="ARBA" id="ARBA00022842"/>
    </source>
</evidence>
<evidence type="ECO:0000313" key="12">
    <source>
        <dbReference type="EMBL" id="SUS08931.1"/>
    </source>
</evidence>
<evidence type="ECO:0000256" key="8">
    <source>
        <dbReference type="ARBA" id="ARBA00022989"/>
    </source>
</evidence>
<feature type="transmembrane region" description="Helical" evidence="11">
    <location>
        <begin position="262"/>
        <end position="286"/>
    </location>
</feature>
<organism evidence="12">
    <name type="scientific">metagenome</name>
    <dbReference type="NCBI Taxonomy" id="256318"/>
    <lineage>
        <taxon>unclassified sequences</taxon>
        <taxon>metagenomes</taxon>
    </lineage>
</organism>
<keyword evidence="4" id="KW-1003">Cell membrane</keyword>
<evidence type="ECO:0000256" key="10">
    <source>
        <dbReference type="ARBA" id="ARBA00023136"/>
    </source>
</evidence>
<accession>A0A380TMD5</accession>
<keyword evidence="9" id="KW-0406">Ion transport</keyword>
<keyword evidence="5" id="KW-0997">Cell inner membrane</keyword>
<protein>
    <submittedName>
        <fullName evidence="12">Magnesium transport protein CorA</fullName>
    </submittedName>
</protein>
<keyword evidence="7" id="KW-0460">Magnesium</keyword>